<dbReference type="OrthoDB" id="1404523at2"/>
<accession>A0A4R2E5N3</accession>
<dbReference type="GO" id="GO:0016746">
    <property type="term" value="F:acyltransferase activity"/>
    <property type="evidence" value="ECO:0007669"/>
    <property type="project" value="InterPro"/>
</dbReference>
<proteinExistence type="predicted"/>
<sequence length="248" mass="27226">MALYINSASAYHAELDFKTLIPDANMRRRMSYVVKMGVGTAMDCIRKTSVDRIDAIITATGLGCLADSEKFLKSIQDSNEQLLNPTPFIQSTFNTIGGQVALLSKSHCYNMTYAHRFSSFESALLDAIMMAEDGEAEHILVGTADEKTPTQQKIMERLGAFRKGNTPDEGSFFFMLSRTPTTECLGVIEGLYLGGQNPNGEFDITINADKGYHTASAAAMFKGVEEVKSGAKRVLVVNDDYKIALRCM</sequence>
<evidence type="ECO:0000313" key="2">
    <source>
        <dbReference type="EMBL" id="TCN62885.1"/>
    </source>
</evidence>
<dbReference type="EMBL" id="SLWB01000017">
    <property type="protein sequence ID" value="TCN62885.1"/>
    <property type="molecule type" value="Genomic_DNA"/>
</dbReference>
<dbReference type="InterPro" id="IPR016039">
    <property type="entry name" value="Thiolase-like"/>
</dbReference>
<dbReference type="Proteomes" id="UP000294830">
    <property type="component" value="Unassembled WGS sequence"/>
</dbReference>
<evidence type="ECO:0000313" key="3">
    <source>
        <dbReference type="Proteomes" id="UP000294830"/>
    </source>
</evidence>
<protein>
    <submittedName>
        <fullName evidence="2">Beta-ketoacyl synthase-like protein</fullName>
    </submittedName>
</protein>
<dbReference type="SUPFAM" id="SSF53901">
    <property type="entry name" value="Thiolase-like"/>
    <property type="match status" value="1"/>
</dbReference>
<feature type="domain" description="Beta-ketoacyl synthase-like N-terminal" evidence="1">
    <location>
        <begin position="25"/>
        <end position="151"/>
    </location>
</feature>
<dbReference type="Pfam" id="PF13723">
    <property type="entry name" value="Ketoacyl-synt_2"/>
    <property type="match status" value="1"/>
</dbReference>
<organism evidence="2 3">
    <name type="scientific">Acetobacteroides hydrogenigenes</name>
    <dbReference type="NCBI Taxonomy" id="979970"/>
    <lineage>
        <taxon>Bacteria</taxon>
        <taxon>Pseudomonadati</taxon>
        <taxon>Bacteroidota</taxon>
        <taxon>Bacteroidia</taxon>
        <taxon>Bacteroidales</taxon>
        <taxon>Rikenellaceae</taxon>
        <taxon>Acetobacteroides</taxon>
    </lineage>
</organism>
<reference evidence="2 3" key="1">
    <citation type="submission" date="2019-03" db="EMBL/GenBank/DDBJ databases">
        <title>Genomic Encyclopedia of Archaeal and Bacterial Type Strains, Phase II (KMG-II): from individual species to whole genera.</title>
        <authorList>
            <person name="Goeker M."/>
        </authorList>
    </citation>
    <scope>NUCLEOTIDE SEQUENCE [LARGE SCALE GENOMIC DNA]</scope>
    <source>
        <strain evidence="2 3">RL-C</strain>
    </source>
</reference>
<comment type="caution">
    <text evidence="2">The sequence shown here is derived from an EMBL/GenBank/DDBJ whole genome shotgun (WGS) entry which is preliminary data.</text>
</comment>
<dbReference type="InterPro" id="IPR014030">
    <property type="entry name" value="Ketoacyl_synth_N"/>
</dbReference>
<dbReference type="Gene3D" id="3.40.47.10">
    <property type="match status" value="1"/>
</dbReference>
<keyword evidence="3" id="KW-1185">Reference proteome</keyword>
<dbReference type="AlphaFoldDB" id="A0A4R2E5N3"/>
<dbReference type="RefSeq" id="WP_131840293.1">
    <property type="nucleotide sequence ID" value="NZ_SLWB01000017.1"/>
</dbReference>
<evidence type="ECO:0000259" key="1">
    <source>
        <dbReference type="Pfam" id="PF13723"/>
    </source>
</evidence>
<gene>
    <name evidence="2" type="ORF">CLV25_11720</name>
</gene>
<name>A0A4R2E5N3_9BACT</name>